<dbReference type="CDD" id="cd13557">
    <property type="entry name" value="PBP2_SsuA"/>
    <property type="match status" value="1"/>
</dbReference>
<accession>A0AA96X0C1</accession>
<evidence type="ECO:0000259" key="8">
    <source>
        <dbReference type="SMART" id="SM00062"/>
    </source>
</evidence>
<protein>
    <recommendedName>
        <fullName evidence="6">Putative aliphatic sulfonates-binding protein</fullName>
    </recommendedName>
</protein>
<evidence type="ECO:0000256" key="4">
    <source>
        <dbReference type="ARBA" id="ARBA00022729"/>
    </source>
</evidence>
<dbReference type="PANTHER" id="PTHR30024:SF42">
    <property type="entry name" value="ALIPHATIC SULFONATES-BINDING PROTEIN-RELATED"/>
    <property type="match status" value="1"/>
</dbReference>
<dbReference type="RefSeq" id="WP_316428765.1">
    <property type="nucleotide sequence ID" value="NZ_CP130144.1"/>
</dbReference>
<organism evidence="9">
    <name type="scientific">Leptolyngbya boryana CZ1</name>
    <dbReference type="NCBI Taxonomy" id="3060204"/>
    <lineage>
        <taxon>Bacteria</taxon>
        <taxon>Bacillati</taxon>
        <taxon>Cyanobacteriota</taxon>
        <taxon>Cyanophyceae</taxon>
        <taxon>Leptolyngbyales</taxon>
        <taxon>Leptolyngbyaceae</taxon>
        <taxon>Leptolyngbya group</taxon>
        <taxon>Leptolyngbya</taxon>
    </lineage>
</organism>
<reference evidence="9" key="1">
    <citation type="journal article" date="2023" name="Plants (Basel)">
        <title>Genomic Analysis of Leptolyngbya boryana CZ1 Reveals Efficient Carbon Fixation Modules.</title>
        <authorList>
            <person name="Bai X."/>
            <person name="Wang H."/>
            <person name="Cheng W."/>
            <person name="Wang J."/>
            <person name="Ma M."/>
            <person name="Hu H."/>
            <person name="Song Z."/>
            <person name="Ma H."/>
            <person name="Fan Y."/>
            <person name="Du C."/>
            <person name="Xu J."/>
        </authorList>
    </citation>
    <scope>NUCLEOTIDE SEQUENCE</scope>
    <source>
        <strain evidence="9">CZ1</strain>
    </source>
</reference>
<evidence type="ECO:0000256" key="2">
    <source>
        <dbReference type="ARBA" id="ARBA00010742"/>
    </source>
</evidence>
<comment type="similarity">
    <text evidence="2">Belongs to the bacterial solute-binding protein SsuA/TauA family.</text>
</comment>
<comment type="subcellular location">
    <subcellularLocation>
        <location evidence="1">Periplasm</location>
    </subcellularLocation>
</comment>
<dbReference type="InterPro" id="IPR001638">
    <property type="entry name" value="Solute-binding_3/MltF_N"/>
</dbReference>
<evidence type="ECO:0000256" key="6">
    <source>
        <dbReference type="ARBA" id="ARBA00070228"/>
    </source>
</evidence>
<gene>
    <name evidence="9" type="ORF">Q2T42_11895</name>
</gene>
<reference evidence="9" key="2">
    <citation type="submission" date="2023-07" db="EMBL/GenBank/DDBJ databases">
        <authorList>
            <person name="Bai X.-H."/>
            <person name="Wang H.-H."/>
            <person name="Wang J."/>
            <person name="Ma M.-Y."/>
            <person name="Hu H.-H."/>
            <person name="Song Z.-L."/>
            <person name="Ma H.-G."/>
            <person name="Fan Y."/>
            <person name="Du C.-Y."/>
            <person name="Xu J.-C."/>
        </authorList>
    </citation>
    <scope>NUCLEOTIDE SEQUENCE</scope>
    <source>
        <strain evidence="9">CZ1</strain>
    </source>
</reference>
<dbReference type="GO" id="GO:0042597">
    <property type="term" value="C:periplasmic space"/>
    <property type="evidence" value="ECO:0007669"/>
    <property type="project" value="UniProtKB-SubCell"/>
</dbReference>
<keyword evidence="4 7" id="KW-0732">Signal</keyword>
<dbReference type="InterPro" id="IPR015168">
    <property type="entry name" value="SsuA/THI5"/>
</dbReference>
<evidence type="ECO:0000313" key="9">
    <source>
        <dbReference type="EMBL" id="WNZ48531.1"/>
    </source>
</evidence>
<dbReference type="SMART" id="SM00062">
    <property type="entry name" value="PBPb"/>
    <property type="match status" value="1"/>
</dbReference>
<dbReference type="GO" id="GO:0016020">
    <property type="term" value="C:membrane"/>
    <property type="evidence" value="ECO:0007669"/>
    <property type="project" value="InterPro"/>
</dbReference>
<dbReference type="Gene3D" id="3.40.190.10">
    <property type="entry name" value="Periplasmic binding protein-like II"/>
    <property type="match status" value="2"/>
</dbReference>
<dbReference type="NCBIfam" id="TIGR01728">
    <property type="entry name" value="SsuA_fam"/>
    <property type="match status" value="1"/>
</dbReference>
<feature type="chain" id="PRO_5041676711" description="Putative aliphatic sulfonates-binding protein" evidence="7">
    <location>
        <begin position="41"/>
        <end position="350"/>
    </location>
</feature>
<dbReference type="Pfam" id="PF09084">
    <property type="entry name" value="NMT1"/>
    <property type="match status" value="1"/>
</dbReference>
<proteinExistence type="inferred from homology"/>
<evidence type="ECO:0000256" key="7">
    <source>
        <dbReference type="SAM" id="SignalP"/>
    </source>
</evidence>
<comment type="function">
    <text evidence="5">Part of a binding-protein-dependent transport system for aliphatic sulfonates. Putative binding protein.</text>
</comment>
<dbReference type="SUPFAM" id="SSF53850">
    <property type="entry name" value="Periplasmic binding protein-like II"/>
    <property type="match status" value="1"/>
</dbReference>
<name>A0AA96X0C1_LEPBY</name>
<feature type="signal peptide" evidence="7">
    <location>
        <begin position="1"/>
        <end position="40"/>
    </location>
</feature>
<evidence type="ECO:0000256" key="5">
    <source>
        <dbReference type="ARBA" id="ARBA00055538"/>
    </source>
</evidence>
<dbReference type="InterPro" id="IPR010067">
    <property type="entry name" value="ABC_SsuA_sub-bd"/>
</dbReference>
<dbReference type="AlphaFoldDB" id="A0AA96X0C1"/>
<dbReference type="GO" id="GO:0042626">
    <property type="term" value="F:ATPase-coupled transmembrane transporter activity"/>
    <property type="evidence" value="ECO:0007669"/>
    <property type="project" value="InterPro"/>
</dbReference>
<evidence type="ECO:0000256" key="1">
    <source>
        <dbReference type="ARBA" id="ARBA00004418"/>
    </source>
</evidence>
<dbReference type="PANTHER" id="PTHR30024">
    <property type="entry name" value="ALIPHATIC SULFONATES-BINDING PROTEIN-RELATED"/>
    <property type="match status" value="1"/>
</dbReference>
<dbReference type="EMBL" id="CP130144">
    <property type="protein sequence ID" value="WNZ48531.1"/>
    <property type="molecule type" value="Genomic_DNA"/>
</dbReference>
<sequence>MFTQFNVRSFFQTLPKRFRQQAKKSFTFLFTIGLSLSLVAACSSNPSTTSAPSGNTASPVANVGAIRIGYQKAATILSLLKSRGELEKALAGAGGSVAWTEFPAGPPMLEAMNAGAIDFGYTGESPPIIAQAAGTPVRYVAYDPWSPKAEAIVVRKDSPIQKIQDLKGKKVAFAKGSNTNYLVISALQSAGLSYSDITPAFLTPADARAAFEGGNVDAWAIWDPYLAVAEESAGARIIQDATGLAPNRGYYLAAQSFIEKQPQALKTLLEQVKKVSDFAKSNPAEVAKFLSPELGIDAAILEKAEKRREYGVLPLTNEVITKQQAIADAFHDIKLIPKKIAVKEAVSNAL</sequence>
<evidence type="ECO:0000256" key="3">
    <source>
        <dbReference type="ARBA" id="ARBA00022448"/>
    </source>
</evidence>
<keyword evidence="3" id="KW-0813">Transport</keyword>
<dbReference type="FunFam" id="3.40.190.10:FF:000050">
    <property type="entry name" value="Sulfonate ABC transporter substrate-binding protein"/>
    <property type="match status" value="1"/>
</dbReference>
<feature type="domain" description="Solute-binding protein family 3/N-terminal" evidence="8">
    <location>
        <begin position="65"/>
        <end position="293"/>
    </location>
</feature>